<protein>
    <submittedName>
        <fullName evidence="6">1-aminocyclopropane-1-carboxylate deaminase</fullName>
    </submittedName>
</protein>
<dbReference type="GO" id="GO:0019148">
    <property type="term" value="F:D-cysteine desulfhydrase activity"/>
    <property type="evidence" value="ECO:0007669"/>
    <property type="project" value="TreeGrafter"/>
</dbReference>
<evidence type="ECO:0000256" key="5">
    <source>
        <dbReference type="PIRSR" id="PIRSR006278-2"/>
    </source>
</evidence>
<feature type="active site" description="Nucleophile" evidence="4">
    <location>
        <position position="106"/>
    </location>
</feature>
<organism evidence="6">
    <name type="scientific">Vibrio parahaemolyticus</name>
    <dbReference type="NCBI Taxonomy" id="670"/>
    <lineage>
        <taxon>Bacteria</taxon>
        <taxon>Pseudomonadati</taxon>
        <taxon>Pseudomonadota</taxon>
        <taxon>Gammaproteobacteria</taxon>
        <taxon>Vibrionales</taxon>
        <taxon>Vibrionaceae</taxon>
        <taxon>Vibrio</taxon>
    </lineage>
</organism>
<evidence type="ECO:0000256" key="4">
    <source>
        <dbReference type="PIRSR" id="PIRSR006278-1"/>
    </source>
</evidence>
<dbReference type="InterPro" id="IPR036052">
    <property type="entry name" value="TrpB-like_PALP_sf"/>
</dbReference>
<dbReference type="AlphaFoldDB" id="A0A249W4I3"/>
<evidence type="ECO:0000313" key="6">
    <source>
        <dbReference type="EMBL" id="ASZ51675.1"/>
    </source>
</evidence>
<comment type="similarity">
    <text evidence="2">Belongs to the ACC deaminase/D-cysteine desulfhydrase family.</text>
</comment>
<evidence type="ECO:0000256" key="2">
    <source>
        <dbReference type="ARBA" id="ARBA00008639"/>
    </source>
</evidence>
<dbReference type="PANTHER" id="PTHR43780">
    <property type="entry name" value="1-AMINOCYCLOPROPANE-1-CARBOXYLATE DEAMINASE-RELATED"/>
    <property type="match status" value="1"/>
</dbReference>
<dbReference type="EMBL" id="CP023248">
    <property type="protein sequence ID" value="ASZ51675.1"/>
    <property type="molecule type" value="Genomic_DNA"/>
</dbReference>
<dbReference type="PANTHER" id="PTHR43780:SF2">
    <property type="entry name" value="1-AMINOCYCLOPROPANE-1-CARBOXYLATE DEAMINASE-RELATED"/>
    <property type="match status" value="1"/>
</dbReference>
<dbReference type="SUPFAM" id="SSF53686">
    <property type="entry name" value="Tryptophan synthase beta subunit-like PLP-dependent enzymes"/>
    <property type="match status" value="1"/>
</dbReference>
<gene>
    <name evidence="6" type="ORF">YA91_14365</name>
</gene>
<evidence type="ECO:0000256" key="3">
    <source>
        <dbReference type="ARBA" id="ARBA00022898"/>
    </source>
</evidence>
<reference evidence="6" key="1">
    <citation type="submission" date="2017-09" db="EMBL/GenBank/DDBJ databases">
        <authorList>
            <person name="Ehlers B."/>
            <person name="Leendertz F.H."/>
        </authorList>
    </citation>
    <scope>NUCLEOTIDE SEQUENCE</scope>
    <source>
        <strain evidence="6">MAVP-26</strain>
    </source>
</reference>
<dbReference type="Gene3D" id="3.40.50.1100">
    <property type="match status" value="2"/>
</dbReference>
<evidence type="ECO:0000256" key="1">
    <source>
        <dbReference type="ARBA" id="ARBA00001933"/>
    </source>
</evidence>
<accession>A0A249W4I3</accession>
<comment type="cofactor">
    <cofactor evidence="1">
        <name>pyridoxal 5'-phosphate</name>
        <dbReference type="ChEBI" id="CHEBI:597326"/>
    </cofactor>
</comment>
<feature type="modified residue" description="N6-(pyridoxal phosphate)lysine" evidence="5">
    <location>
        <position position="80"/>
    </location>
</feature>
<name>A0A249W4I3_VIBPH</name>
<dbReference type="PIRSF" id="PIRSF006278">
    <property type="entry name" value="ACCD_DCysDesulf"/>
    <property type="match status" value="1"/>
</dbReference>
<proteinExistence type="inferred from homology"/>
<keyword evidence="3 5" id="KW-0663">Pyridoxal phosphate</keyword>
<dbReference type="InterPro" id="IPR027278">
    <property type="entry name" value="ACCD_DCysDesulf"/>
</dbReference>
<sequence length="344" mass="39311">MSASQNIRNNRNGCTETQTFYLGLMALHYAPFLNGKGDTVYSVSIDMKLSESPITQHSFNGHKFFLKRDDMLHSHFSGNKARKFMTLMEEQNPDITTLISFGSAQSNAMYSLAALAQIKGWAFEFYVHHIPSWLKSSPIGNYRGALDLGMKITAMQDIGSELHPSEYIHQVRRLDESTLLIPEGGRSHLAEAGIRQLAREILDWTRLRGKEQFTVALPSGTGTTALYLHKHLSPHGIEVLTCPCVGNADYLTEQFNQLGENSHPTILTVRNKHHFGRLYEEDYIAWKALFEQTDLEFDLLYDPYMWQCLTPWLEENTDKTVIYIHQGGLLGNESMLPRYQREFE</sequence>